<protein>
    <submittedName>
        <fullName evidence="2">Uncharacterized protein</fullName>
    </submittedName>
</protein>
<accession>A0A6V7P4G2</accession>
<dbReference type="AlphaFoldDB" id="A0A6V7P4G2"/>
<keyword evidence="1" id="KW-0472">Membrane</keyword>
<reference evidence="2" key="1">
    <citation type="submission" date="2020-07" db="EMBL/GenBank/DDBJ databases">
        <authorList>
            <person name="Lin J."/>
        </authorList>
    </citation>
    <scope>NUCLEOTIDE SEQUENCE</scope>
</reference>
<dbReference type="InterPro" id="IPR015683">
    <property type="entry name" value="Ionotropic_Glu_rcpt"/>
</dbReference>
<evidence type="ECO:0000256" key="1">
    <source>
        <dbReference type="SAM" id="Phobius"/>
    </source>
</evidence>
<dbReference type="EMBL" id="LR862145">
    <property type="protein sequence ID" value="CAD1825534.1"/>
    <property type="molecule type" value="Genomic_DNA"/>
</dbReference>
<name>A0A6V7P4G2_ANACO</name>
<sequence length="128" mass="14392">MASGVSMVVAVCDEQSNNFWVFIKPLKEDLWLVSAAFFVFTGVIVWSLEHRINDEFGGPPLNQLGTVFLLLALHARLRSQGEYEVFVKEVLLNEGFDESRLVPFMSPQQYEEALLNGSVAAVVHETPY</sequence>
<evidence type="ECO:0000313" key="2">
    <source>
        <dbReference type="EMBL" id="CAD1825534.1"/>
    </source>
</evidence>
<feature type="transmembrane region" description="Helical" evidence="1">
    <location>
        <begin position="30"/>
        <end position="48"/>
    </location>
</feature>
<gene>
    <name evidence="2" type="ORF">CB5_LOCUS8745</name>
</gene>
<dbReference type="PANTHER" id="PTHR18966">
    <property type="entry name" value="IONOTROPIC GLUTAMATE RECEPTOR"/>
    <property type="match status" value="1"/>
</dbReference>
<keyword evidence="1" id="KW-0812">Transmembrane</keyword>
<keyword evidence="1" id="KW-1133">Transmembrane helix</keyword>
<dbReference type="Gene3D" id="1.10.287.70">
    <property type="match status" value="1"/>
</dbReference>
<organism evidence="2">
    <name type="scientific">Ananas comosus var. bracteatus</name>
    <name type="common">red pineapple</name>
    <dbReference type="NCBI Taxonomy" id="296719"/>
    <lineage>
        <taxon>Eukaryota</taxon>
        <taxon>Viridiplantae</taxon>
        <taxon>Streptophyta</taxon>
        <taxon>Embryophyta</taxon>
        <taxon>Tracheophyta</taxon>
        <taxon>Spermatophyta</taxon>
        <taxon>Magnoliopsida</taxon>
        <taxon>Liliopsida</taxon>
        <taxon>Poales</taxon>
        <taxon>Bromeliaceae</taxon>
        <taxon>Bromelioideae</taxon>
        <taxon>Ananas</taxon>
    </lineage>
</organism>
<proteinExistence type="predicted"/>